<dbReference type="EMBL" id="QTSU01000001">
    <property type="protein sequence ID" value="RDZ29410.1"/>
    <property type="molecule type" value="Genomic_DNA"/>
</dbReference>
<dbReference type="InterPro" id="IPR004961">
    <property type="entry name" value="Lipase_chaperone"/>
</dbReference>
<dbReference type="OrthoDB" id="7025807at2"/>
<keyword evidence="5" id="KW-1003">Cell membrane</keyword>
<evidence type="ECO:0000256" key="4">
    <source>
        <dbReference type="ARBA" id="ARBA00019692"/>
    </source>
</evidence>
<proteinExistence type="inferred from homology"/>
<evidence type="ECO:0000256" key="6">
    <source>
        <dbReference type="ARBA" id="ARBA00022519"/>
    </source>
</evidence>
<keyword evidence="18" id="KW-1185">Reference proteome</keyword>
<dbReference type="GO" id="GO:0006457">
    <property type="term" value="P:protein folding"/>
    <property type="evidence" value="ECO:0007669"/>
    <property type="project" value="InterPro"/>
</dbReference>
<keyword evidence="8" id="KW-0442">Lipid degradation</keyword>
<keyword evidence="7" id="KW-0812">Transmembrane</keyword>
<feature type="coiled-coil region" evidence="16">
    <location>
        <begin position="258"/>
        <end position="285"/>
    </location>
</feature>
<organism evidence="17 18">
    <name type="scientific">Lysobacter silvisoli</name>
    <dbReference type="NCBI Taxonomy" id="2293254"/>
    <lineage>
        <taxon>Bacteria</taxon>
        <taxon>Pseudomonadati</taxon>
        <taxon>Pseudomonadota</taxon>
        <taxon>Gammaproteobacteria</taxon>
        <taxon>Lysobacterales</taxon>
        <taxon>Lysobacteraceae</taxon>
        <taxon>Lysobacter</taxon>
    </lineage>
</organism>
<keyword evidence="16" id="KW-0175">Coiled coil</keyword>
<comment type="function">
    <text evidence="1">May be involved in the folding of the extracellular lipase during its passage through the periplasm.</text>
</comment>
<comment type="caution">
    <text evidence="17">The sequence shown here is derived from an EMBL/GenBank/DDBJ whole genome shotgun (WGS) entry which is preliminary data.</text>
</comment>
<dbReference type="AlphaFoldDB" id="A0A371K6D4"/>
<evidence type="ECO:0000256" key="2">
    <source>
        <dbReference type="ARBA" id="ARBA00004383"/>
    </source>
</evidence>
<accession>A0A371K6D4</accession>
<evidence type="ECO:0000256" key="1">
    <source>
        <dbReference type="ARBA" id="ARBA00003280"/>
    </source>
</evidence>
<evidence type="ECO:0000256" key="5">
    <source>
        <dbReference type="ARBA" id="ARBA00022475"/>
    </source>
</evidence>
<evidence type="ECO:0000256" key="13">
    <source>
        <dbReference type="ARBA" id="ARBA00030948"/>
    </source>
</evidence>
<dbReference type="SUPFAM" id="SSF158855">
    <property type="entry name" value="Lipase chaperone-like"/>
    <property type="match status" value="1"/>
</dbReference>
<evidence type="ECO:0000313" key="18">
    <source>
        <dbReference type="Proteomes" id="UP000264492"/>
    </source>
</evidence>
<name>A0A371K6D4_9GAMM</name>
<comment type="subcellular location">
    <subcellularLocation>
        <location evidence="2">Cell inner membrane</location>
        <topology evidence="2">Single-pass membrane protein</topology>
        <orientation evidence="2">Periplasmic side</orientation>
    </subcellularLocation>
</comment>
<dbReference type="GO" id="GO:0016042">
    <property type="term" value="P:lipid catabolic process"/>
    <property type="evidence" value="ECO:0007669"/>
    <property type="project" value="UniProtKB-KW"/>
</dbReference>
<evidence type="ECO:0000256" key="16">
    <source>
        <dbReference type="SAM" id="Coils"/>
    </source>
</evidence>
<evidence type="ECO:0000256" key="3">
    <source>
        <dbReference type="ARBA" id="ARBA00010358"/>
    </source>
</evidence>
<dbReference type="GO" id="GO:0051082">
    <property type="term" value="F:unfolded protein binding"/>
    <property type="evidence" value="ECO:0007669"/>
    <property type="project" value="InterPro"/>
</dbReference>
<evidence type="ECO:0000256" key="10">
    <source>
        <dbReference type="ARBA" id="ARBA00023098"/>
    </source>
</evidence>
<keyword evidence="12" id="KW-0143">Chaperone</keyword>
<evidence type="ECO:0000256" key="12">
    <source>
        <dbReference type="ARBA" id="ARBA00023186"/>
    </source>
</evidence>
<protein>
    <recommendedName>
        <fullName evidence="4">Lipase chaperone</fullName>
    </recommendedName>
    <alternativeName>
        <fullName evidence="15">Lipase foldase</fullName>
    </alternativeName>
    <alternativeName>
        <fullName evidence="13">Lipase helper protein</fullName>
    </alternativeName>
    <alternativeName>
        <fullName evidence="14">Lipase modulator</fullName>
    </alternativeName>
</protein>
<keyword evidence="11" id="KW-0472">Membrane</keyword>
<dbReference type="Proteomes" id="UP000264492">
    <property type="component" value="Unassembled WGS sequence"/>
</dbReference>
<dbReference type="Pfam" id="PF03280">
    <property type="entry name" value="Lipase_chap"/>
    <property type="match status" value="1"/>
</dbReference>
<evidence type="ECO:0000256" key="11">
    <source>
        <dbReference type="ARBA" id="ARBA00023136"/>
    </source>
</evidence>
<evidence type="ECO:0000256" key="8">
    <source>
        <dbReference type="ARBA" id="ARBA00022963"/>
    </source>
</evidence>
<evidence type="ECO:0000256" key="14">
    <source>
        <dbReference type="ARBA" id="ARBA00031542"/>
    </source>
</evidence>
<reference evidence="17 18" key="1">
    <citation type="submission" date="2018-08" db="EMBL/GenBank/DDBJ databases">
        <title>Lysobacter sp. zong2l5, whole genome shotgun sequence.</title>
        <authorList>
            <person name="Zhang X."/>
            <person name="Feng G."/>
            <person name="Zhu H."/>
        </authorList>
    </citation>
    <scope>NUCLEOTIDE SEQUENCE [LARGE SCALE GENOMIC DNA]</scope>
    <source>
        <strain evidence="18">zong2l5</strain>
    </source>
</reference>
<dbReference type="RefSeq" id="WP_115858848.1">
    <property type="nucleotide sequence ID" value="NZ_QTSU01000001.1"/>
</dbReference>
<gene>
    <name evidence="17" type="ORF">DX914_10105</name>
</gene>
<dbReference type="GO" id="GO:0005886">
    <property type="term" value="C:plasma membrane"/>
    <property type="evidence" value="ECO:0007669"/>
    <property type="project" value="UniProtKB-SubCell"/>
</dbReference>
<keyword evidence="6" id="KW-0997">Cell inner membrane</keyword>
<evidence type="ECO:0000256" key="9">
    <source>
        <dbReference type="ARBA" id="ARBA00022989"/>
    </source>
</evidence>
<comment type="similarity">
    <text evidence="3">Belongs to the lipase chaperone family.</text>
</comment>
<evidence type="ECO:0000313" key="17">
    <source>
        <dbReference type="EMBL" id="RDZ29410.1"/>
    </source>
</evidence>
<evidence type="ECO:0000256" key="7">
    <source>
        <dbReference type="ARBA" id="ARBA00022692"/>
    </source>
</evidence>
<keyword evidence="9" id="KW-1133">Transmembrane helix</keyword>
<sequence length="322" mass="35039">MRRGWIALAVLAALALTVGGVVGRRALSLPVAAEPADVPVASVPPAAGTRAAPAAAARDSLRDTAVDGAIALDAAGKPRPDRAMRRLFDYFLTRLGERTPAQIRDALRLHLQPQLSAAALAQVLAWFDAYVALERESAALGVSQDLAADLRQRRELRRRRLGEAIAQAWYGEDERRLQLALAKQALAREAGLTPAQREQRLAELQAASGLPPDPTRDESQAVALAMQQSAQFEAQGVAPQQRYAQREAAFGAAAAQRLAELDARRERWNARLADYRAQRQRVLADTALDAAQRQARLDALLAPFDEAERRRLLAQTRRAAPP</sequence>
<evidence type="ECO:0000256" key="15">
    <source>
        <dbReference type="ARBA" id="ARBA00033028"/>
    </source>
</evidence>
<keyword evidence="10" id="KW-0443">Lipid metabolism</keyword>